<evidence type="ECO:0000256" key="2">
    <source>
        <dbReference type="ARBA" id="ARBA00022679"/>
    </source>
</evidence>
<evidence type="ECO:0000313" key="5">
    <source>
        <dbReference type="EMBL" id="HJG91124.1"/>
    </source>
</evidence>
<dbReference type="EMBL" id="DYUE01000131">
    <property type="protein sequence ID" value="HJG91124.1"/>
    <property type="molecule type" value="Genomic_DNA"/>
</dbReference>
<name>A0A921MV03_9MICO</name>
<evidence type="ECO:0000259" key="4">
    <source>
        <dbReference type="Pfam" id="PF08242"/>
    </source>
</evidence>
<accession>A0A921MV03</accession>
<dbReference type="GO" id="GO:0032259">
    <property type="term" value="P:methylation"/>
    <property type="evidence" value="ECO:0007669"/>
    <property type="project" value="UniProtKB-KW"/>
</dbReference>
<dbReference type="PANTHER" id="PTHR43464:SF19">
    <property type="entry name" value="UBIQUINONE BIOSYNTHESIS O-METHYLTRANSFERASE, MITOCHONDRIAL"/>
    <property type="match status" value="1"/>
</dbReference>
<dbReference type="InterPro" id="IPR029063">
    <property type="entry name" value="SAM-dependent_MTases_sf"/>
</dbReference>
<sequence>MDGTWNLRTTPNPLIRAAGRGLARANARHPWDHNAHFHRWILRALPTRLDRVLDVGCGRGTLLARLAARAERAEGIDPDPGMARAAAAAVCAIPGAQVHRRTLADHAALPGVSGAYDAVTMVASLHHQDVEQALGQARGLLRPGGRLLVVALVRAVSPGDHLWDIANALTNPLIGLVKHPRPVREETRARAAQAQMPVREAGITLGELRSRAEAILPGAVIRRREGFRVTLSWQRPAAGEV</sequence>
<dbReference type="PANTHER" id="PTHR43464">
    <property type="entry name" value="METHYLTRANSFERASE"/>
    <property type="match status" value="1"/>
</dbReference>
<keyword evidence="3" id="KW-0949">S-adenosyl-L-methionine</keyword>
<dbReference type="CDD" id="cd02440">
    <property type="entry name" value="AdoMet_MTases"/>
    <property type="match status" value="1"/>
</dbReference>
<reference evidence="5" key="2">
    <citation type="submission" date="2021-09" db="EMBL/GenBank/DDBJ databases">
        <authorList>
            <person name="Gilroy R."/>
        </authorList>
    </citation>
    <scope>NUCLEOTIDE SEQUENCE</scope>
    <source>
        <strain evidence="5">ChiGjej5B5-22894</strain>
    </source>
</reference>
<gene>
    <name evidence="5" type="ORF">K8V81_05305</name>
</gene>
<dbReference type="SUPFAM" id="SSF53335">
    <property type="entry name" value="S-adenosyl-L-methionine-dependent methyltransferases"/>
    <property type="match status" value="1"/>
</dbReference>
<dbReference type="GO" id="GO:0008168">
    <property type="term" value="F:methyltransferase activity"/>
    <property type="evidence" value="ECO:0007669"/>
    <property type="project" value="UniProtKB-KW"/>
</dbReference>
<reference evidence="5" key="1">
    <citation type="journal article" date="2021" name="PeerJ">
        <title>Extensive microbial diversity within the chicken gut microbiome revealed by metagenomics and culture.</title>
        <authorList>
            <person name="Gilroy R."/>
            <person name="Ravi A."/>
            <person name="Getino M."/>
            <person name="Pursley I."/>
            <person name="Horton D.L."/>
            <person name="Alikhan N.F."/>
            <person name="Baker D."/>
            <person name="Gharbi K."/>
            <person name="Hall N."/>
            <person name="Watson M."/>
            <person name="Adriaenssens E.M."/>
            <person name="Foster-Nyarko E."/>
            <person name="Jarju S."/>
            <person name="Secka A."/>
            <person name="Antonio M."/>
            <person name="Oren A."/>
            <person name="Chaudhuri R.R."/>
            <person name="La Ragione R."/>
            <person name="Hildebrand F."/>
            <person name="Pallen M.J."/>
        </authorList>
    </citation>
    <scope>NUCLEOTIDE SEQUENCE</scope>
    <source>
        <strain evidence="5">ChiGjej5B5-22894</strain>
    </source>
</reference>
<dbReference type="AlphaFoldDB" id="A0A921MV03"/>
<keyword evidence="2" id="KW-0808">Transferase</keyword>
<proteinExistence type="predicted"/>
<evidence type="ECO:0000313" key="6">
    <source>
        <dbReference type="Proteomes" id="UP000742460"/>
    </source>
</evidence>
<dbReference type="InterPro" id="IPR013217">
    <property type="entry name" value="Methyltransf_12"/>
</dbReference>
<dbReference type="Pfam" id="PF08242">
    <property type="entry name" value="Methyltransf_12"/>
    <property type="match status" value="1"/>
</dbReference>
<organism evidence="5 6">
    <name type="scientific">Brachybacterium massiliense</name>
    <dbReference type="NCBI Taxonomy" id="1755098"/>
    <lineage>
        <taxon>Bacteria</taxon>
        <taxon>Bacillati</taxon>
        <taxon>Actinomycetota</taxon>
        <taxon>Actinomycetes</taxon>
        <taxon>Micrococcales</taxon>
        <taxon>Dermabacteraceae</taxon>
        <taxon>Brachybacterium</taxon>
    </lineage>
</organism>
<feature type="domain" description="Methyltransferase type 12" evidence="4">
    <location>
        <begin position="53"/>
        <end position="147"/>
    </location>
</feature>
<evidence type="ECO:0000256" key="3">
    <source>
        <dbReference type="ARBA" id="ARBA00022691"/>
    </source>
</evidence>
<keyword evidence="1 5" id="KW-0489">Methyltransferase</keyword>
<dbReference type="Gene3D" id="3.40.50.150">
    <property type="entry name" value="Vaccinia Virus protein VP39"/>
    <property type="match status" value="1"/>
</dbReference>
<evidence type="ECO:0000256" key="1">
    <source>
        <dbReference type="ARBA" id="ARBA00022603"/>
    </source>
</evidence>
<comment type="caution">
    <text evidence="5">The sequence shown here is derived from an EMBL/GenBank/DDBJ whole genome shotgun (WGS) entry which is preliminary data.</text>
</comment>
<dbReference type="Proteomes" id="UP000742460">
    <property type="component" value="Unassembled WGS sequence"/>
</dbReference>
<protein>
    <submittedName>
        <fullName evidence="5">Class I SAM-dependent methyltransferase</fullName>
    </submittedName>
</protein>